<feature type="transmembrane region" description="Helical" evidence="5">
    <location>
        <begin position="106"/>
        <end position="129"/>
    </location>
</feature>
<accession>A0A1Y2F3S6</accession>
<proteinExistence type="predicted"/>
<evidence type="ECO:0000256" key="5">
    <source>
        <dbReference type="SAM" id="Phobius"/>
    </source>
</evidence>
<dbReference type="InterPro" id="IPR006153">
    <property type="entry name" value="Cation/H_exchanger_TM"/>
</dbReference>
<comment type="caution">
    <text evidence="7">The sequence shown here is derived from an EMBL/GenBank/DDBJ whole genome shotgun (WGS) entry which is preliminary data.</text>
</comment>
<evidence type="ECO:0000256" key="4">
    <source>
        <dbReference type="ARBA" id="ARBA00023136"/>
    </source>
</evidence>
<feature type="transmembrane region" description="Helical" evidence="5">
    <location>
        <begin position="18"/>
        <end position="36"/>
    </location>
</feature>
<dbReference type="GO" id="GO:0036376">
    <property type="term" value="P:sodium ion export across plasma membrane"/>
    <property type="evidence" value="ECO:0007669"/>
    <property type="project" value="InterPro"/>
</dbReference>
<evidence type="ECO:0000256" key="3">
    <source>
        <dbReference type="ARBA" id="ARBA00022989"/>
    </source>
</evidence>
<dbReference type="OrthoDB" id="2190219at2759"/>
<protein>
    <submittedName>
        <fullName evidence="7">Na/H antiporter-like protein</fullName>
    </submittedName>
</protein>
<keyword evidence="4 5" id="KW-0472">Membrane</keyword>
<dbReference type="Gene3D" id="6.10.140.1330">
    <property type="match status" value="1"/>
</dbReference>
<feature type="transmembrane region" description="Helical" evidence="5">
    <location>
        <begin position="206"/>
        <end position="227"/>
    </location>
</feature>
<dbReference type="AlphaFoldDB" id="A0A1Y2F3S6"/>
<feature type="transmembrane region" description="Helical" evidence="5">
    <location>
        <begin position="247"/>
        <end position="264"/>
    </location>
</feature>
<evidence type="ECO:0000256" key="2">
    <source>
        <dbReference type="ARBA" id="ARBA00022692"/>
    </source>
</evidence>
<dbReference type="Pfam" id="PF00999">
    <property type="entry name" value="Na_H_Exchanger"/>
    <property type="match status" value="1"/>
</dbReference>
<feature type="transmembrane region" description="Helical" evidence="5">
    <location>
        <begin position="298"/>
        <end position="318"/>
    </location>
</feature>
<dbReference type="EMBL" id="MCFI01000017">
    <property type="protein sequence ID" value="ORY78560.1"/>
    <property type="molecule type" value="Genomic_DNA"/>
</dbReference>
<evidence type="ECO:0000256" key="1">
    <source>
        <dbReference type="ARBA" id="ARBA00004141"/>
    </source>
</evidence>
<sequence length="468" mass="51597">MSVSIRWNPINWNHSDRAFIVLTSFLLTFALFSNFIRDRLHLAEPPLATLWGILTGPRCLHAIDPKHWFDVDDLSEELARIVVGLQVFNVGIELPNHWFGRNYKSLFMMLGPVMLCSYATTALLVYFVLGTTFETAFIIGACLAPTDPVLAASVLGNSHFSKRVPQHIKDLLGAESGANDGVSYPFLYLPALLLLKATAGQAVKEWILVTILYKCGLGLLVGGVIGLSSNRLLRYCLERELMRPEAFLSYSLLLALFSTGAGTMLGMDDFLCAFGAGIGFSFDGFFKKHTEQSHLPTVIDLVLNSSFFLYFGAIIPWHQFDDHGLTVVKLVVLLILILVLRRIPGMLLAYKWVPEIRSLREALFVGHMGPMGVGAIFLAASITRELGADFKETGKRHAMKEAIQLVNPVVSFVVFGSIMVHGLSVGFISFYGHLSRDVEDQADMPGAERGLLEGFSNSDYGSVNSLEA</sequence>
<feature type="transmembrane region" description="Helical" evidence="5">
    <location>
        <begin position="362"/>
        <end position="382"/>
    </location>
</feature>
<dbReference type="Proteomes" id="UP000193685">
    <property type="component" value="Unassembled WGS sequence"/>
</dbReference>
<dbReference type="OMA" id="HFARKEG"/>
<comment type="subcellular location">
    <subcellularLocation>
        <location evidence="1">Membrane</location>
        <topology evidence="1">Multi-pass membrane protein</topology>
    </subcellularLocation>
</comment>
<evidence type="ECO:0000313" key="7">
    <source>
        <dbReference type="EMBL" id="ORY78560.1"/>
    </source>
</evidence>
<keyword evidence="2 5" id="KW-0812">Transmembrane</keyword>
<gene>
    <name evidence="7" type="ORF">BCR37DRAFT_382203</name>
</gene>
<dbReference type="STRING" id="56484.A0A1Y2F3S6"/>
<dbReference type="InterPro" id="IPR004712">
    <property type="entry name" value="Na+/H+_antiporter_fungi"/>
</dbReference>
<name>A0A1Y2F3S6_PROLT</name>
<keyword evidence="3 5" id="KW-1133">Transmembrane helix</keyword>
<dbReference type="GO" id="GO:0042391">
    <property type="term" value="P:regulation of membrane potential"/>
    <property type="evidence" value="ECO:0007669"/>
    <property type="project" value="InterPro"/>
</dbReference>
<organism evidence="7 8">
    <name type="scientific">Protomyces lactucae-debilis</name>
    <dbReference type="NCBI Taxonomy" id="2754530"/>
    <lineage>
        <taxon>Eukaryota</taxon>
        <taxon>Fungi</taxon>
        <taxon>Dikarya</taxon>
        <taxon>Ascomycota</taxon>
        <taxon>Taphrinomycotina</taxon>
        <taxon>Taphrinomycetes</taxon>
        <taxon>Taphrinales</taxon>
        <taxon>Protomycetaceae</taxon>
        <taxon>Protomyces</taxon>
    </lineage>
</organism>
<dbReference type="GO" id="GO:0005886">
    <property type="term" value="C:plasma membrane"/>
    <property type="evidence" value="ECO:0007669"/>
    <property type="project" value="InterPro"/>
</dbReference>
<reference evidence="7 8" key="1">
    <citation type="submission" date="2016-07" db="EMBL/GenBank/DDBJ databases">
        <title>Pervasive Adenine N6-methylation of Active Genes in Fungi.</title>
        <authorList>
            <consortium name="DOE Joint Genome Institute"/>
            <person name="Mondo S.J."/>
            <person name="Dannebaum R.O."/>
            <person name="Kuo R.C."/>
            <person name="Labutti K."/>
            <person name="Haridas S."/>
            <person name="Kuo A."/>
            <person name="Salamov A."/>
            <person name="Ahrendt S.R."/>
            <person name="Lipzen A."/>
            <person name="Sullivan W."/>
            <person name="Andreopoulos W.B."/>
            <person name="Clum A."/>
            <person name="Lindquist E."/>
            <person name="Daum C."/>
            <person name="Ramamoorthy G.K."/>
            <person name="Gryganskyi A."/>
            <person name="Culley D."/>
            <person name="Magnuson J.K."/>
            <person name="James T.Y."/>
            <person name="O'Malley M.A."/>
            <person name="Stajich J.E."/>
            <person name="Spatafora J.W."/>
            <person name="Visel A."/>
            <person name="Grigoriev I.V."/>
        </authorList>
    </citation>
    <scope>NUCLEOTIDE SEQUENCE [LARGE SCALE GENOMIC DNA]</scope>
    <source>
        <strain evidence="7 8">12-1054</strain>
    </source>
</reference>
<feature type="transmembrane region" description="Helical" evidence="5">
    <location>
        <begin position="409"/>
        <end position="431"/>
    </location>
</feature>
<evidence type="ECO:0000259" key="6">
    <source>
        <dbReference type="Pfam" id="PF00999"/>
    </source>
</evidence>
<dbReference type="PANTHER" id="PTHR31382">
    <property type="entry name" value="NA(+)/H(+) ANTIPORTER"/>
    <property type="match status" value="1"/>
</dbReference>
<dbReference type="GeneID" id="63786425"/>
<dbReference type="GO" id="GO:0120029">
    <property type="term" value="P:proton export across plasma membrane"/>
    <property type="evidence" value="ECO:0007669"/>
    <property type="project" value="InterPro"/>
</dbReference>
<feature type="domain" description="Cation/H+ exchanger transmembrane" evidence="6">
    <location>
        <begin position="30"/>
        <end position="428"/>
    </location>
</feature>
<feature type="transmembrane region" description="Helical" evidence="5">
    <location>
        <begin position="330"/>
        <end position="350"/>
    </location>
</feature>
<keyword evidence="8" id="KW-1185">Reference proteome</keyword>
<feature type="transmembrane region" description="Helical" evidence="5">
    <location>
        <begin position="135"/>
        <end position="160"/>
    </location>
</feature>
<evidence type="ECO:0000313" key="8">
    <source>
        <dbReference type="Proteomes" id="UP000193685"/>
    </source>
</evidence>
<dbReference type="PANTHER" id="PTHR31382:SF2">
    <property type="entry name" value="CATION_H+ EXCHANGER DOMAIN-CONTAINING PROTEIN"/>
    <property type="match status" value="1"/>
</dbReference>
<dbReference type="RefSeq" id="XP_040723441.1">
    <property type="nucleotide sequence ID" value="XM_040869826.1"/>
</dbReference>
<dbReference type="GO" id="GO:0030007">
    <property type="term" value="P:intracellular potassium ion homeostasis"/>
    <property type="evidence" value="ECO:0007669"/>
    <property type="project" value="TreeGrafter"/>
</dbReference>
<dbReference type="GO" id="GO:0015385">
    <property type="term" value="F:sodium:proton antiporter activity"/>
    <property type="evidence" value="ECO:0007669"/>
    <property type="project" value="InterPro"/>
</dbReference>